<dbReference type="GO" id="GO:0031262">
    <property type="term" value="C:Ndc80 complex"/>
    <property type="evidence" value="ECO:0007669"/>
    <property type="project" value="InterPro"/>
</dbReference>
<dbReference type="Gene3D" id="3.40.50.150">
    <property type="entry name" value="Vaccinia Virus protein VP39"/>
    <property type="match status" value="1"/>
</dbReference>
<dbReference type="Gene3D" id="3.10.330.20">
    <property type="match status" value="1"/>
</dbReference>
<evidence type="ECO:0000313" key="18">
    <source>
        <dbReference type="EMBL" id="KAJ3252928.1"/>
    </source>
</evidence>
<protein>
    <recommendedName>
        <fullName evidence="14">Kinetochore protein SPC25</fullName>
    </recommendedName>
</protein>
<keyword evidence="11 14" id="KW-0539">Nucleus</keyword>
<evidence type="ECO:0000256" key="4">
    <source>
        <dbReference type="ARBA" id="ARBA00022618"/>
    </source>
</evidence>
<keyword evidence="12 14" id="KW-0131">Cell cycle</keyword>
<evidence type="ECO:0000256" key="6">
    <source>
        <dbReference type="ARBA" id="ARBA00022691"/>
    </source>
</evidence>
<evidence type="ECO:0000256" key="11">
    <source>
        <dbReference type="ARBA" id="ARBA00023242"/>
    </source>
</evidence>
<feature type="domain" description="Chromosome segregation protein Spc25 C-terminal" evidence="16">
    <location>
        <begin position="148"/>
        <end position="177"/>
    </location>
</feature>
<keyword evidence="8 14" id="KW-0498">Mitosis</keyword>
<comment type="subcellular location">
    <subcellularLocation>
        <location evidence="14">Nucleus</location>
    </subcellularLocation>
    <subcellularLocation>
        <location evidence="14">Chromosome</location>
        <location evidence="14">Centromere</location>
        <location evidence="14">Kinetochore</location>
    </subcellularLocation>
</comment>
<evidence type="ECO:0000256" key="9">
    <source>
        <dbReference type="ARBA" id="ARBA00022838"/>
    </source>
</evidence>
<accession>A0AAD5Y398</accession>
<evidence type="ECO:0000259" key="17">
    <source>
        <dbReference type="Pfam" id="PF08704"/>
    </source>
</evidence>
<dbReference type="GO" id="GO:0030488">
    <property type="term" value="P:tRNA methylation"/>
    <property type="evidence" value="ECO:0007669"/>
    <property type="project" value="InterPro"/>
</dbReference>
<reference evidence="18" key="1">
    <citation type="submission" date="2020-05" db="EMBL/GenBank/DDBJ databases">
        <title>Phylogenomic resolution of chytrid fungi.</title>
        <authorList>
            <person name="Stajich J.E."/>
            <person name="Amses K."/>
            <person name="Simmons R."/>
            <person name="Seto K."/>
            <person name="Myers J."/>
            <person name="Bonds A."/>
            <person name="Quandt C.A."/>
            <person name="Barry K."/>
            <person name="Liu P."/>
            <person name="Grigoriev I."/>
            <person name="Longcore J.E."/>
            <person name="James T.Y."/>
        </authorList>
    </citation>
    <scope>NUCLEOTIDE SEQUENCE</scope>
    <source>
        <strain evidence="18">PLAUS21</strain>
    </source>
</reference>
<dbReference type="GO" id="GO:0007059">
    <property type="term" value="P:chromosome segregation"/>
    <property type="evidence" value="ECO:0007669"/>
    <property type="project" value="InterPro"/>
</dbReference>
<organism evidence="18 19">
    <name type="scientific">Boothiomyces macroporosus</name>
    <dbReference type="NCBI Taxonomy" id="261099"/>
    <lineage>
        <taxon>Eukaryota</taxon>
        <taxon>Fungi</taxon>
        <taxon>Fungi incertae sedis</taxon>
        <taxon>Chytridiomycota</taxon>
        <taxon>Chytridiomycota incertae sedis</taxon>
        <taxon>Chytridiomycetes</taxon>
        <taxon>Rhizophydiales</taxon>
        <taxon>Terramycetaceae</taxon>
        <taxon>Boothiomyces</taxon>
    </lineage>
</organism>
<keyword evidence="5" id="KW-0808">Transferase</keyword>
<dbReference type="FunFam" id="3.40.50.150:FF:000247">
    <property type="entry name" value="tRNA (adenine(58)-N(1))-methyltransferase catalytic subunit TRM61"/>
    <property type="match status" value="1"/>
</dbReference>
<sequence>MTDLKQNNLNFQQSLEEWINQKRQTLDGYKRNYQDKVNALKDQHQSLVLFQKSLEKKQQQLLLEIQQYDTKKQDLLLDLQEINVKEEQQYSQLQDINRAVNNLQLEINQKLKEQEKTMILQKERKAIAQPTLLFYQKILSLYIQPLGVVGCNPPIQEMDDLTRELNQSKDFYGFIKKNPSDMKAFQVKKDQVFANKFGAFEHNKIIGKQYGEKMASKSNTGFIYLLYPTPELWTLALPHRTQILYQPDISLVTNMLNLQPGSVMIEAGTGSGSFSHSISRTTYPNGHLYTFEYHQERAQKALLEFKEHGLNNITVEHRDVCKNGFGIENKVNADLPSPWEAIENAKRAFLTDRIGYICCFSPCIEQVTRTCTKLKEEGFVDLSNIGREHNVRKIQILKLPTDNKSVNRLKRPNEDEIDGVLATRIKPQVRGHTSFLTFAMLLPKE</sequence>
<evidence type="ECO:0000256" key="12">
    <source>
        <dbReference type="ARBA" id="ARBA00023306"/>
    </source>
</evidence>
<evidence type="ECO:0000259" key="16">
    <source>
        <dbReference type="Pfam" id="PF08234"/>
    </source>
</evidence>
<evidence type="ECO:0000256" key="13">
    <source>
        <dbReference type="ARBA" id="ARBA00023328"/>
    </source>
</evidence>
<dbReference type="InterPro" id="IPR013255">
    <property type="entry name" value="Spc25_C"/>
</dbReference>
<evidence type="ECO:0000256" key="8">
    <source>
        <dbReference type="ARBA" id="ARBA00022776"/>
    </source>
</evidence>
<dbReference type="PANTHER" id="PTHR12133:SF2">
    <property type="entry name" value="TRNA (ADENINE(58)-N(1))-METHYLTRANSFERASE CATALYTIC SUBUNIT TRMT61A"/>
    <property type="match status" value="1"/>
</dbReference>
<evidence type="ECO:0000256" key="1">
    <source>
        <dbReference type="ARBA" id="ARBA00006379"/>
    </source>
</evidence>
<dbReference type="Pfam" id="PF08704">
    <property type="entry name" value="GCD14"/>
    <property type="match status" value="1"/>
</dbReference>
<dbReference type="Pfam" id="PF08234">
    <property type="entry name" value="Spindle_Spc25"/>
    <property type="match status" value="1"/>
</dbReference>
<comment type="caution">
    <text evidence="18">The sequence shown here is derived from an EMBL/GenBank/DDBJ whole genome shotgun (WGS) entry which is preliminary data.</text>
</comment>
<dbReference type="InterPro" id="IPR049470">
    <property type="entry name" value="TRM61_C"/>
</dbReference>
<keyword evidence="19" id="KW-1185">Reference proteome</keyword>
<keyword evidence="3" id="KW-0489">Methyltransferase</keyword>
<gene>
    <name evidence="18" type="primary">TRMT61A</name>
    <name evidence="18" type="ORF">HK103_001074</name>
</gene>
<evidence type="ECO:0000256" key="15">
    <source>
        <dbReference type="SAM" id="Coils"/>
    </source>
</evidence>
<dbReference type="GO" id="GO:0031515">
    <property type="term" value="C:tRNA (m1A) methyltransferase complex"/>
    <property type="evidence" value="ECO:0007669"/>
    <property type="project" value="InterPro"/>
</dbReference>
<dbReference type="Proteomes" id="UP001210925">
    <property type="component" value="Unassembled WGS sequence"/>
</dbReference>
<dbReference type="InterPro" id="IPR014816">
    <property type="entry name" value="tRNA_MeTrfase_Gcd14"/>
</dbReference>
<comment type="function">
    <text evidence="14">Acts as a component of the essential kinetochore-associated NDC80 complex, which is required for chromosome segregation and spindle checkpoint activity.</text>
</comment>
<feature type="coiled-coil region" evidence="15">
    <location>
        <begin position="51"/>
        <end position="113"/>
    </location>
</feature>
<evidence type="ECO:0000256" key="10">
    <source>
        <dbReference type="ARBA" id="ARBA00023054"/>
    </source>
</evidence>
<dbReference type="GO" id="GO:0160107">
    <property type="term" value="F:tRNA (adenine(58)-N1)-methyltransferase activity"/>
    <property type="evidence" value="ECO:0007669"/>
    <property type="project" value="InterPro"/>
</dbReference>
<evidence type="ECO:0000256" key="5">
    <source>
        <dbReference type="ARBA" id="ARBA00022679"/>
    </source>
</evidence>
<dbReference type="AlphaFoldDB" id="A0AAD5Y398"/>
<dbReference type="GO" id="GO:0005634">
    <property type="term" value="C:nucleus"/>
    <property type="evidence" value="ECO:0007669"/>
    <property type="project" value="UniProtKB-SubCell"/>
</dbReference>
<keyword evidence="10 15" id="KW-0175">Coiled coil</keyword>
<dbReference type="GO" id="GO:0051301">
    <property type="term" value="P:cell division"/>
    <property type="evidence" value="ECO:0007669"/>
    <property type="project" value="UniProtKB-UniRule"/>
</dbReference>
<evidence type="ECO:0000256" key="3">
    <source>
        <dbReference type="ARBA" id="ARBA00022603"/>
    </source>
</evidence>
<dbReference type="SUPFAM" id="SSF53335">
    <property type="entry name" value="S-adenosyl-L-methionine-dependent methyltransferases"/>
    <property type="match status" value="1"/>
</dbReference>
<keyword evidence="2 14" id="KW-0158">Chromosome</keyword>
<evidence type="ECO:0000256" key="14">
    <source>
        <dbReference type="RuleBase" id="RU367150"/>
    </source>
</evidence>
<evidence type="ECO:0000256" key="7">
    <source>
        <dbReference type="ARBA" id="ARBA00022694"/>
    </source>
</evidence>
<evidence type="ECO:0000256" key="2">
    <source>
        <dbReference type="ARBA" id="ARBA00022454"/>
    </source>
</evidence>
<dbReference type="PANTHER" id="PTHR12133">
    <property type="entry name" value="TRNA (ADENINE(58)-N(1))-METHYLTRANSFERASE"/>
    <property type="match status" value="1"/>
</dbReference>
<dbReference type="PROSITE" id="PS51620">
    <property type="entry name" value="SAM_TRM61"/>
    <property type="match status" value="1"/>
</dbReference>
<comment type="similarity">
    <text evidence="1 14">Belongs to the SPC25 family.</text>
</comment>
<feature type="domain" description="tRNA (adenine(58)-N(1))-methyltransferase catalytic subunit TRM61 C-terminal" evidence="17">
    <location>
        <begin position="221"/>
        <end position="440"/>
    </location>
</feature>
<keyword evidence="6" id="KW-0949">S-adenosyl-L-methionine</keyword>
<comment type="subunit">
    <text evidence="14">Component of the NDC80 complex.</text>
</comment>
<keyword evidence="7" id="KW-0819">tRNA processing</keyword>
<keyword evidence="13 14" id="KW-0137">Centromere</keyword>
<dbReference type="InterPro" id="IPR029063">
    <property type="entry name" value="SAM-dependent_MTases_sf"/>
</dbReference>
<keyword evidence="9 14" id="KW-0995">Kinetochore</keyword>
<proteinExistence type="inferred from homology"/>
<keyword evidence="4 14" id="KW-0132">Cell division</keyword>
<dbReference type="EMBL" id="JADGKB010000125">
    <property type="protein sequence ID" value="KAJ3252928.1"/>
    <property type="molecule type" value="Genomic_DNA"/>
</dbReference>
<evidence type="ECO:0000313" key="19">
    <source>
        <dbReference type="Proteomes" id="UP001210925"/>
    </source>
</evidence>
<name>A0AAD5Y398_9FUNG</name>